<feature type="region of interest" description="Disordered" evidence="2">
    <location>
        <begin position="135"/>
        <end position="176"/>
    </location>
</feature>
<dbReference type="Proteomes" id="UP001166674">
    <property type="component" value="Unassembled WGS sequence"/>
</dbReference>
<evidence type="ECO:0000256" key="2">
    <source>
        <dbReference type="SAM" id="MobiDB-lite"/>
    </source>
</evidence>
<organism evidence="3 4">
    <name type="scientific">Sciurus carolinensis</name>
    <name type="common">Eastern gray squirrel</name>
    <dbReference type="NCBI Taxonomy" id="30640"/>
    <lineage>
        <taxon>Eukaryota</taxon>
        <taxon>Metazoa</taxon>
        <taxon>Chordata</taxon>
        <taxon>Craniata</taxon>
        <taxon>Vertebrata</taxon>
        <taxon>Euteleostomi</taxon>
        <taxon>Mammalia</taxon>
        <taxon>Eutheria</taxon>
        <taxon>Euarchontoglires</taxon>
        <taxon>Glires</taxon>
        <taxon>Rodentia</taxon>
        <taxon>Sciuromorpha</taxon>
        <taxon>Sciuridae</taxon>
        <taxon>Sciurinae</taxon>
        <taxon>Sciurini</taxon>
        <taxon>Sciurus</taxon>
    </lineage>
</organism>
<dbReference type="PANTHER" id="PTHR23158:SF54">
    <property type="entry name" value="TRANSPORT AND GOLGI ORGANIZATION PROTEIN 1 HOMOLOG"/>
    <property type="match status" value="1"/>
</dbReference>
<proteinExistence type="predicted"/>
<dbReference type="GO" id="GO:0009306">
    <property type="term" value="P:protein secretion"/>
    <property type="evidence" value="ECO:0007669"/>
    <property type="project" value="TreeGrafter"/>
</dbReference>
<dbReference type="GO" id="GO:0005789">
    <property type="term" value="C:endoplasmic reticulum membrane"/>
    <property type="evidence" value="ECO:0007669"/>
    <property type="project" value="TreeGrafter"/>
</dbReference>
<dbReference type="InterPro" id="IPR051500">
    <property type="entry name" value="cTAGE_MIA/OTOR"/>
</dbReference>
<feature type="compositionally biased region" description="Low complexity" evidence="2">
    <location>
        <begin position="162"/>
        <end position="174"/>
    </location>
</feature>
<evidence type="ECO:0000313" key="3">
    <source>
        <dbReference type="EMBL" id="MBZ3872696.1"/>
    </source>
</evidence>
<sequence length="342" mass="37220">MVLSDEAIKYKDKIKLLEETNEILDDRAKSLHVMLESEREQNVKNEDLVQIALNEAKLSEEKVKSKCPQVQEENARLKKKELLEMTQKLAMQQDEPVIVKPMPGRPNTQRGPLSQNGSFGLSPVCGRECSPLLTAEPAGRPFSATLNRRDMPRSEYDPGCSPAPMNSSSRSSSPAKVMDEGKVNMATKGPPPFPGVSLMGSPVGGPLSPPVQYGPPLQLGGPFGPQPLPPPFGPGAHSPLGLREYAPGVPPGKWDLPLDPQEFLPGPTPFRPLGSFGPREYFIPGKCATARTITKTIFAETGITVTDSQFLCIKDLYTLLATSGETEGQELMHYVQDTLMCN</sequence>
<dbReference type="EMBL" id="JAATJV010191126">
    <property type="protein sequence ID" value="MBZ3872696.1"/>
    <property type="molecule type" value="Genomic_DNA"/>
</dbReference>
<accession>A0AA41MJ10</accession>
<evidence type="ECO:0000313" key="4">
    <source>
        <dbReference type="Proteomes" id="UP001166674"/>
    </source>
</evidence>
<keyword evidence="4" id="KW-1185">Reference proteome</keyword>
<dbReference type="AlphaFoldDB" id="A0AA41MJ10"/>
<reference evidence="3" key="1">
    <citation type="submission" date="2020-03" db="EMBL/GenBank/DDBJ databases">
        <title>Studies in the Genomics of Life Span.</title>
        <authorList>
            <person name="Glass D."/>
        </authorList>
    </citation>
    <scope>NUCLEOTIDE SEQUENCE</scope>
    <source>
        <strain evidence="3">SUZIE</strain>
        <tissue evidence="3">Muscle</tissue>
    </source>
</reference>
<keyword evidence="1" id="KW-0175">Coiled coil</keyword>
<feature type="compositionally biased region" description="Basic and acidic residues" evidence="2">
    <location>
        <begin position="147"/>
        <end position="156"/>
    </location>
</feature>
<dbReference type="GO" id="GO:0070971">
    <property type="term" value="C:endoplasmic reticulum exit site"/>
    <property type="evidence" value="ECO:0007669"/>
    <property type="project" value="TreeGrafter"/>
</dbReference>
<comment type="caution">
    <text evidence="3">The sequence shown here is derived from an EMBL/GenBank/DDBJ whole genome shotgun (WGS) entry which is preliminary data.</text>
</comment>
<gene>
    <name evidence="3" type="ORF">SUZIE_119230</name>
</gene>
<dbReference type="GO" id="GO:0006888">
    <property type="term" value="P:endoplasmic reticulum to Golgi vesicle-mediated transport"/>
    <property type="evidence" value="ECO:0007669"/>
    <property type="project" value="TreeGrafter"/>
</dbReference>
<dbReference type="GO" id="GO:0035459">
    <property type="term" value="P:vesicle cargo loading"/>
    <property type="evidence" value="ECO:0007669"/>
    <property type="project" value="TreeGrafter"/>
</dbReference>
<dbReference type="PANTHER" id="PTHR23158">
    <property type="entry name" value="MELANOMA INHIBITORY ACTIVITY-RELATED"/>
    <property type="match status" value="1"/>
</dbReference>
<protein>
    <submittedName>
        <fullName evidence="3">Melanoma inhibitory activity protein 3</fullName>
    </submittedName>
</protein>
<evidence type="ECO:0000256" key="1">
    <source>
        <dbReference type="ARBA" id="ARBA00023054"/>
    </source>
</evidence>
<name>A0AA41MJ10_SCICA</name>